<dbReference type="InterPro" id="IPR050834">
    <property type="entry name" value="Glycosyltransf_2"/>
</dbReference>
<protein>
    <submittedName>
        <fullName evidence="2">Glycosyltransferase family 2 protein</fullName>
    </submittedName>
</protein>
<dbReference type="Pfam" id="PF00535">
    <property type="entry name" value="Glycos_transf_2"/>
    <property type="match status" value="1"/>
</dbReference>
<reference evidence="2 3" key="1">
    <citation type="submission" date="2019-01" db="EMBL/GenBank/DDBJ databases">
        <authorList>
            <person name="Chen W.-M."/>
        </authorList>
    </citation>
    <scope>NUCLEOTIDE SEQUENCE [LARGE SCALE GENOMIC DNA]</scope>
    <source>
        <strain evidence="2 3">YBJ-36</strain>
    </source>
</reference>
<comment type="caution">
    <text evidence="2">The sequence shown here is derived from an EMBL/GenBank/DDBJ whole genome shotgun (WGS) entry which is preliminary data.</text>
</comment>
<keyword evidence="3" id="KW-1185">Reference proteome</keyword>
<dbReference type="OrthoDB" id="9790005at2"/>
<evidence type="ECO:0000313" key="3">
    <source>
        <dbReference type="Proteomes" id="UP000282759"/>
    </source>
</evidence>
<sequence>MQTPTISLLIPTCNAGKRWAEVIDAINKQSVQQIRKIIIDSASTDDTPALAAENGFEVINISRKEFNHGATRQLLADLAKTDIIIFLTQDAIPADELAFKNIIEVFNDANTGMAYGRQLPHQNAGHLETHARLFNYPAAPAVRSLSEREELGFKACFCSNSFAAYRYNALQHVGGFPSASIMGEDTLVAAKMLLAGYKVAYAANACVHHSHSYTFAEEYRRYFDTRVFHEQNKWLIENFGKPTGEGLRFVKSEIKYVLNNAPLTLFRSIGSLFAKWVGYKVGKYYTILPKKVLKYMSMHVGYWK</sequence>
<keyword evidence="2" id="KW-0808">Transferase</keyword>
<evidence type="ECO:0000313" key="2">
    <source>
        <dbReference type="EMBL" id="RVU00926.1"/>
    </source>
</evidence>
<dbReference type="CDD" id="cd00761">
    <property type="entry name" value="Glyco_tranf_GTA_type"/>
    <property type="match status" value="1"/>
</dbReference>
<dbReference type="GO" id="GO:0044010">
    <property type="term" value="P:single-species biofilm formation"/>
    <property type="evidence" value="ECO:0007669"/>
    <property type="project" value="TreeGrafter"/>
</dbReference>
<dbReference type="InterPro" id="IPR029044">
    <property type="entry name" value="Nucleotide-diphossugar_trans"/>
</dbReference>
<dbReference type="InterPro" id="IPR001173">
    <property type="entry name" value="Glyco_trans_2-like"/>
</dbReference>
<dbReference type="PANTHER" id="PTHR43685">
    <property type="entry name" value="GLYCOSYLTRANSFERASE"/>
    <property type="match status" value="1"/>
</dbReference>
<organism evidence="2 3">
    <name type="scientific">Mucilaginibacter limnophilus</name>
    <dbReference type="NCBI Taxonomy" id="1932778"/>
    <lineage>
        <taxon>Bacteria</taxon>
        <taxon>Pseudomonadati</taxon>
        <taxon>Bacteroidota</taxon>
        <taxon>Sphingobacteriia</taxon>
        <taxon>Sphingobacteriales</taxon>
        <taxon>Sphingobacteriaceae</taxon>
        <taxon>Mucilaginibacter</taxon>
    </lineage>
</organism>
<dbReference type="Proteomes" id="UP000282759">
    <property type="component" value="Unassembled WGS sequence"/>
</dbReference>
<dbReference type="PANTHER" id="PTHR43685:SF13">
    <property type="entry name" value="O ANTIGEN BIOSYNTHESIS RHAMNOSYLTRANSFERASE RFBN"/>
    <property type="match status" value="1"/>
</dbReference>
<accession>A0A437MTE5</accession>
<dbReference type="Gene3D" id="3.90.550.10">
    <property type="entry name" value="Spore Coat Polysaccharide Biosynthesis Protein SpsA, Chain A"/>
    <property type="match status" value="1"/>
</dbReference>
<feature type="domain" description="Glycosyltransferase 2-like" evidence="1">
    <location>
        <begin position="7"/>
        <end position="173"/>
    </location>
</feature>
<dbReference type="SUPFAM" id="SSF53448">
    <property type="entry name" value="Nucleotide-diphospho-sugar transferases"/>
    <property type="match status" value="1"/>
</dbReference>
<evidence type="ECO:0000259" key="1">
    <source>
        <dbReference type="Pfam" id="PF00535"/>
    </source>
</evidence>
<dbReference type="GO" id="GO:0016740">
    <property type="term" value="F:transferase activity"/>
    <property type="evidence" value="ECO:0007669"/>
    <property type="project" value="UniProtKB-KW"/>
</dbReference>
<proteinExistence type="predicted"/>
<dbReference type="AlphaFoldDB" id="A0A437MTE5"/>
<dbReference type="EMBL" id="SACK01000003">
    <property type="protein sequence ID" value="RVU00926.1"/>
    <property type="molecule type" value="Genomic_DNA"/>
</dbReference>
<gene>
    <name evidence="2" type="ORF">EOD41_09845</name>
</gene>
<name>A0A437MTE5_9SPHI</name>
<dbReference type="RefSeq" id="WP_127704643.1">
    <property type="nucleotide sequence ID" value="NZ_SACK01000003.1"/>
</dbReference>